<comment type="caution">
    <text evidence="2">The sequence shown here is derived from an EMBL/GenBank/DDBJ whole genome shotgun (WGS) entry which is preliminary data.</text>
</comment>
<name>A0A543AIP8_9MICC</name>
<evidence type="ECO:0000313" key="3">
    <source>
        <dbReference type="Proteomes" id="UP000319746"/>
    </source>
</evidence>
<evidence type="ECO:0000259" key="1">
    <source>
        <dbReference type="PROSITE" id="PS51352"/>
    </source>
</evidence>
<dbReference type="PROSITE" id="PS51352">
    <property type="entry name" value="THIOREDOXIN_2"/>
    <property type="match status" value="1"/>
</dbReference>
<evidence type="ECO:0000313" key="2">
    <source>
        <dbReference type="EMBL" id="TQL72457.1"/>
    </source>
</evidence>
<dbReference type="SUPFAM" id="SSF52833">
    <property type="entry name" value="Thioredoxin-like"/>
    <property type="match status" value="1"/>
</dbReference>
<dbReference type="Gene3D" id="3.40.30.10">
    <property type="entry name" value="Glutaredoxin"/>
    <property type="match status" value="1"/>
</dbReference>
<dbReference type="EMBL" id="VFOU01000002">
    <property type="protein sequence ID" value="TQL72457.1"/>
    <property type="molecule type" value="Genomic_DNA"/>
</dbReference>
<dbReference type="InterPro" id="IPR013766">
    <property type="entry name" value="Thioredoxin_domain"/>
</dbReference>
<reference evidence="2 3" key="1">
    <citation type="submission" date="2019-06" db="EMBL/GenBank/DDBJ databases">
        <title>Sequencing the genomes of 1000 actinobacteria strains.</title>
        <authorList>
            <person name="Klenk H.-P."/>
        </authorList>
    </citation>
    <scope>NUCLEOTIDE SEQUENCE [LARGE SCALE GENOMIC DNA]</scope>
    <source>
        <strain evidence="2 3">DSM 24083</strain>
    </source>
</reference>
<dbReference type="Proteomes" id="UP000319746">
    <property type="component" value="Unassembled WGS sequence"/>
</dbReference>
<gene>
    <name evidence="2" type="ORF">FB556_1107</name>
</gene>
<dbReference type="GO" id="GO:0016491">
    <property type="term" value="F:oxidoreductase activity"/>
    <property type="evidence" value="ECO:0007669"/>
    <property type="project" value="InterPro"/>
</dbReference>
<proteinExistence type="predicted"/>
<dbReference type="InterPro" id="IPR000866">
    <property type="entry name" value="AhpC/TSA"/>
</dbReference>
<protein>
    <submittedName>
        <fullName evidence="2">Peroxiredoxin</fullName>
    </submittedName>
</protein>
<keyword evidence="3" id="KW-1185">Reference proteome</keyword>
<dbReference type="AlphaFoldDB" id="A0A543AIP8"/>
<dbReference type="Pfam" id="PF00578">
    <property type="entry name" value="AhpC-TSA"/>
    <property type="match status" value="1"/>
</dbReference>
<organism evidence="2 3">
    <name type="scientific">Enteractinococcus coprophilus</name>
    <dbReference type="NCBI Taxonomy" id="1027633"/>
    <lineage>
        <taxon>Bacteria</taxon>
        <taxon>Bacillati</taxon>
        <taxon>Actinomycetota</taxon>
        <taxon>Actinomycetes</taxon>
        <taxon>Micrococcales</taxon>
        <taxon>Micrococcaceae</taxon>
    </lineage>
</organism>
<dbReference type="RefSeq" id="WP_141865596.1">
    <property type="nucleotide sequence ID" value="NZ_BAABAN010000018.1"/>
</dbReference>
<feature type="domain" description="Thioredoxin" evidence="1">
    <location>
        <begin position="23"/>
        <end position="162"/>
    </location>
</feature>
<accession>A0A543AIP8</accession>
<sequence>MVGNPPGTCGSPLVVVPALRDQYGQDWPFPPVEGPDQPGHDTTWLIFIPGAYTPVCMSELEEVGDLARQLTDMDVGLRLIAPDSAQVLRMVTDQLGLEVPFLSDFWPHGAAAKYYGVLDETTGRPKRVSLLVDRAGTVLEAISSTSGARKMDEHLSVLQKKT</sequence>
<dbReference type="OrthoDB" id="9812811at2"/>
<dbReference type="InterPro" id="IPR036249">
    <property type="entry name" value="Thioredoxin-like_sf"/>
</dbReference>
<dbReference type="GO" id="GO:0016209">
    <property type="term" value="F:antioxidant activity"/>
    <property type="evidence" value="ECO:0007669"/>
    <property type="project" value="InterPro"/>
</dbReference>